<organism evidence="2 3">
    <name type="scientific">Linum trigynum</name>
    <dbReference type="NCBI Taxonomy" id="586398"/>
    <lineage>
        <taxon>Eukaryota</taxon>
        <taxon>Viridiplantae</taxon>
        <taxon>Streptophyta</taxon>
        <taxon>Embryophyta</taxon>
        <taxon>Tracheophyta</taxon>
        <taxon>Spermatophyta</taxon>
        <taxon>Magnoliopsida</taxon>
        <taxon>eudicotyledons</taxon>
        <taxon>Gunneridae</taxon>
        <taxon>Pentapetalae</taxon>
        <taxon>rosids</taxon>
        <taxon>fabids</taxon>
        <taxon>Malpighiales</taxon>
        <taxon>Linaceae</taxon>
        <taxon>Linum</taxon>
    </lineage>
</organism>
<keyword evidence="3" id="KW-1185">Reference proteome</keyword>
<dbReference type="Proteomes" id="UP001497516">
    <property type="component" value="Chromosome 1"/>
</dbReference>
<dbReference type="EMBL" id="OZ034813">
    <property type="protein sequence ID" value="CAL1352023.1"/>
    <property type="molecule type" value="Genomic_DNA"/>
</dbReference>
<evidence type="ECO:0000313" key="3">
    <source>
        <dbReference type="Proteomes" id="UP001497516"/>
    </source>
</evidence>
<reference evidence="2 3" key="1">
    <citation type="submission" date="2024-04" db="EMBL/GenBank/DDBJ databases">
        <authorList>
            <person name="Fracassetti M."/>
        </authorList>
    </citation>
    <scope>NUCLEOTIDE SEQUENCE [LARGE SCALE GENOMIC DNA]</scope>
</reference>
<sequence length="86" mass="9866">MTPHPHPQLQIPINPFQPLLLLLRVQMPSNRDSIRRPWRYYDASFAEWDEDEFEGLLTAADTPMTPKSGGASSDEKETKIQIRSSN</sequence>
<accession>A0AAV2C647</accession>
<gene>
    <name evidence="2" type="ORF">LTRI10_LOCUS22</name>
</gene>
<proteinExistence type="predicted"/>
<evidence type="ECO:0000256" key="1">
    <source>
        <dbReference type="SAM" id="MobiDB-lite"/>
    </source>
</evidence>
<protein>
    <submittedName>
        <fullName evidence="2">Uncharacterized protein</fullName>
    </submittedName>
</protein>
<dbReference type="AlphaFoldDB" id="A0AAV2C647"/>
<name>A0AAV2C647_9ROSI</name>
<feature type="region of interest" description="Disordered" evidence="1">
    <location>
        <begin position="60"/>
        <end position="86"/>
    </location>
</feature>
<evidence type="ECO:0000313" key="2">
    <source>
        <dbReference type="EMBL" id="CAL1352023.1"/>
    </source>
</evidence>